<dbReference type="SUPFAM" id="SSF50993">
    <property type="entry name" value="Peptidase/esterase 'gauge' domain"/>
    <property type="match status" value="1"/>
</dbReference>
<dbReference type="AlphaFoldDB" id="A0A7J3Y009"/>
<evidence type="ECO:0000256" key="1">
    <source>
        <dbReference type="ARBA" id="ARBA00022801"/>
    </source>
</evidence>
<dbReference type="SUPFAM" id="SSF53474">
    <property type="entry name" value="alpha/beta-Hydrolases"/>
    <property type="match status" value="1"/>
</dbReference>
<dbReference type="GO" id="GO:0006508">
    <property type="term" value="P:proteolysis"/>
    <property type="evidence" value="ECO:0007669"/>
    <property type="project" value="InterPro"/>
</dbReference>
<organism evidence="4">
    <name type="scientific">Thermogladius calderae</name>
    <dbReference type="NCBI Taxonomy" id="1200300"/>
    <lineage>
        <taxon>Archaea</taxon>
        <taxon>Thermoproteota</taxon>
        <taxon>Thermoprotei</taxon>
        <taxon>Desulfurococcales</taxon>
        <taxon>Desulfurococcaceae</taxon>
        <taxon>Thermogladius</taxon>
    </lineage>
</organism>
<dbReference type="Gene3D" id="3.40.50.1820">
    <property type="entry name" value="alpha/beta hydrolase"/>
    <property type="match status" value="1"/>
</dbReference>
<dbReference type="PANTHER" id="PTHR42776:SF27">
    <property type="entry name" value="DIPEPTIDYL PEPTIDASE FAMILY MEMBER 6"/>
    <property type="match status" value="1"/>
</dbReference>
<dbReference type="EMBL" id="DRYK01000074">
    <property type="protein sequence ID" value="HHP68270.1"/>
    <property type="molecule type" value="Genomic_DNA"/>
</dbReference>
<dbReference type="Pfam" id="PF00326">
    <property type="entry name" value="Peptidase_S9"/>
    <property type="match status" value="1"/>
</dbReference>
<keyword evidence="1" id="KW-0378">Hydrolase</keyword>
<dbReference type="InterPro" id="IPR001375">
    <property type="entry name" value="Peptidase_S9_cat"/>
</dbReference>
<dbReference type="GO" id="GO:0004252">
    <property type="term" value="F:serine-type endopeptidase activity"/>
    <property type="evidence" value="ECO:0007669"/>
    <property type="project" value="TreeGrafter"/>
</dbReference>
<reference evidence="4" key="1">
    <citation type="journal article" date="2020" name="mSystems">
        <title>Genome- and Community-Level Interaction Insights into Carbon Utilization and Element Cycling Functions of Hydrothermarchaeota in Hydrothermal Sediment.</title>
        <authorList>
            <person name="Zhou Z."/>
            <person name="Liu Y."/>
            <person name="Xu W."/>
            <person name="Pan J."/>
            <person name="Luo Z.H."/>
            <person name="Li M."/>
        </authorList>
    </citation>
    <scope>NUCLEOTIDE SEQUENCE [LARGE SCALE GENOMIC DNA]</scope>
    <source>
        <strain evidence="4">SpSt-110</strain>
    </source>
</reference>
<dbReference type="Pfam" id="PF22173">
    <property type="entry name" value="APH-like_N"/>
    <property type="match status" value="1"/>
</dbReference>
<dbReference type="PANTHER" id="PTHR42776">
    <property type="entry name" value="SERINE PEPTIDASE S9 FAMILY MEMBER"/>
    <property type="match status" value="1"/>
</dbReference>
<sequence length="592" mass="65304">MLNPPYLCPVASLRLGEIARLVESIVLTPTYRLLGVDYRGRLVYQTMEGGFNSIWIYEPGSGERRRLSTSVVHWAGEVSLDGRRVPFTRDMGGGRELQVIGFVDLASGEEVVLEDMEPVRILGFWDTGAEIAFAGASREKISLYKAGAKGVEELANMSSYAHVSFFDGRLIVGSGNLRGNPRSSEIFIYDLKEGELKVVTPREGSVNSNPIVNGEGKVVFETDAYSGDVKELALYDPGEGVFTRLDLGGDYREFKPVEHLYYRDFNGELYVVGKKDGRSRLFIGGRLIPTPPGTVLNAYPFEGRVYYTHTSLRKPASIYVYESGESREVLAPALPGDVEARLGEVEFARVKSPDGVEVPTFVFKSARPNGIALVYVHGGPWAETADTWSPLIAAPVALGFNVVAPNYRGSTGYGEKFRLMDIGDPGGGDLVDVESATKWALEKGLGKRAFIWGYSYGGYMTLWAMFNRPELYECGVAGAPVADWAEMYELSDAVFREFIKILFDNKMGLLKERSPITYAGNLMSPLTIVQPENDTRTPLKPVLHLAERLVEAGKTFQLHVIPGIGHAITSQEKLLQLMLYVSLSLDKCAEEH</sequence>
<gene>
    <name evidence="4" type="ORF">ENM60_05755</name>
</gene>
<name>A0A7J3Y009_9CREN</name>
<dbReference type="Gene3D" id="2.130.10.150">
    <property type="entry name" value="Peptidase/esterase 'gauge' domain"/>
    <property type="match status" value="1"/>
</dbReference>
<evidence type="ECO:0000259" key="3">
    <source>
        <dbReference type="Pfam" id="PF22173"/>
    </source>
</evidence>
<proteinExistence type="predicted"/>
<dbReference type="InterPro" id="IPR054035">
    <property type="entry name" value="APH-like_N"/>
</dbReference>
<evidence type="ECO:0000259" key="2">
    <source>
        <dbReference type="Pfam" id="PF00326"/>
    </source>
</evidence>
<protein>
    <submittedName>
        <fullName evidence="4">S9 family peptidase</fullName>
    </submittedName>
</protein>
<feature type="domain" description="Peptidase S9 prolyl oligopeptidase catalytic" evidence="2">
    <location>
        <begin position="397"/>
        <end position="572"/>
    </location>
</feature>
<comment type="caution">
    <text evidence="4">The sequence shown here is derived from an EMBL/GenBank/DDBJ whole genome shotgun (WGS) entry which is preliminary data.</text>
</comment>
<feature type="domain" description="Acylamino-acid-releasing enzyme-like N-terminal" evidence="3">
    <location>
        <begin position="50"/>
        <end position="319"/>
    </location>
</feature>
<evidence type="ECO:0000313" key="4">
    <source>
        <dbReference type="EMBL" id="HHP68270.1"/>
    </source>
</evidence>
<accession>A0A7J3Y009</accession>
<dbReference type="InterPro" id="IPR029058">
    <property type="entry name" value="AB_hydrolase_fold"/>
</dbReference>